<dbReference type="InterPro" id="IPR002104">
    <property type="entry name" value="Integrase_catalytic"/>
</dbReference>
<dbReference type="Gene3D" id="1.10.443.10">
    <property type="entry name" value="Intergrase catalytic core"/>
    <property type="match status" value="1"/>
</dbReference>
<dbReference type="Pfam" id="PF00589">
    <property type="entry name" value="Phage_integrase"/>
    <property type="match status" value="1"/>
</dbReference>
<gene>
    <name evidence="5" type="ORF">APY94_00170</name>
</gene>
<keyword evidence="6" id="KW-1185">Reference proteome</keyword>
<sequence>MREAVSSLNANLDQIKIVRRTRGGTYGIPISEVEMYISELKSKDVSKKHKQKQIKWIQEFLRILPTTGGDSEPLYVENPEPTYVVSARIIEDYLEHLDSLKGRYGQNLGYKAKMDRISTVRRFLRELGVDDREIIGRLKMLEDELRRKWKTHIAMNPKTVTKEDVDSLFNALEAAYEDEEIGEEQYCKALAFLLLLATTGRRKEEIARAHIEWFDFEANIMKLPHSVTKVGRQLKETEGFEVIPLHPETAACLKMYARKFGHLIKANDGYLFAVPTRKAENPTFWDAMIKKHPRLRVQLRYSPGTLTPKLLRKFFIQHWYEKNGNELILKKIVGHSPTVVHDLHYARGIRPEKVIEEYQKVLGKTSFLTKKQRAMVARYLPRKRGKKRRKRRK</sequence>
<name>A0A100XZX3_9EURY</name>
<keyword evidence="1" id="KW-0229">DNA integration</keyword>
<dbReference type="AlphaFoldDB" id="A0A100XZX3"/>
<dbReference type="OrthoDB" id="93130at2157"/>
<accession>A0A100XZX3</accession>
<organism evidence="5 6">
    <name type="scientific">Thermococcus celericrescens</name>
    <dbReference type="NCBI Taxonomy" id="227598"/>
    <lineage>
        <taxon>Archaea</taxon>
        <taxon>Methanobacteriati</taxon>
        <taxon>Methanobacteriota</taxon>
        <taxon>Thermococci</taxon>
        <taxon>Thermococcales</taxon>
        <taxon>Thermococcaceae</taxon>
        <taxon>Thermococcus</taxon>
    </lineage>
</organism>
<dbReference type="InterPro" id="IPR011010">
    <property type="entry name" value="DNA_brk_join_enz"/>
</dbReference>
<dbReference type="Proteomes" id="UP000053462">
    <property type="component" value="Unassembled WGS sequence"/>
</dbReference>
<dbReference type="PANTHER" id="PTHR30349:SF41">
    <property type="entry name" value="INTEGRASE_RECOMBINASE PROTEIN MJ0367-RELATED"/>
    <property type="match status" value="1"/>
</dbReference>
<evidence type="ECO:0000259" key="4">
    <source>
        <dbReference type="PROSITE" id="PS51898"/>
    </source>
</evidence>
<proteinExistence type="predicted"/>
<dbReference type="RefSeq" id="WP_058937726.1">
    <property type="nucleotide sequence ID" value="NZ_LLYW01000001.1"/>
</dbReference>
<dbReference type="PROSITE" id="PS51898">
    <property type="entry name" value="TYR_RECOMBINASE"/>
    <property type="match status" value="1"/>
</dbReference>
<reference evidence="5 6" key="1">
    <citation type="submission" date="2015-10" db="EMBL/GenBank/DDBJ databases">
        <title>Draft genome sequence of Thermococcus celericrescens strain DSM 17994.</title>
        <authorList>
            <person name="Hong S.-J."/>
            <person name="Park C.-E."/>
            <person name="Shin J.-H."/>
        </authorList>
    </citation>
    <scope>NUCLEOTIDE SEQUENCE [LARGE SCALE GENOMIC DNA]</scope>
    <source>
        <strain evidence="5 6">DSM 17994</strain>
    </source>
</reference>
<evidence type="ECO:0000256" key="2">
    <source>
        <dbReference type="ARBA" id="ARBA00023125"/>
    </source>
</evidence>
<evidence type="ECO:0000256" key="1">
    <source>
        <dbReference type="ARBA" id="ARBA00022908"/>
    </source>
</evidence>
<dbReference type="InterPro" id="IPR050090">
    <property type="entry name" value="Tyrosine_recombinase_XerCD"/>
</dbReference>
<evidence type="ECO:0000256" key="3">
    <source>
        <dbReference type="ARBA" id="ARBA00023172"/>
    </source>
</evidence>
<dbReference type="GO" id="GO:0003677">
    <property type="term" value="F:DNA binding"/>
    <property type="evidence" value="ECO:0007669"/>
    <property type="project" value="UniProtKB-KW"/>
</dbReference>
<protein>
    <recommendedName>
        <fullName evidence="4">Tyr recombinase domain-containing protein</fullName>
    </recommendedName>
</protein>
<dbReference type="PANTHER" id="PTHR30349">
    <property type="entry name" value="PHAGE INTEGRASE-RELATED"/>
    <property type="match status" value="1"/>
</dbReference>
<keyword evidence="3" id="KW-0233">DNA recombination</keyword>
<dbReference type="SUPFAM" id="SSF56349">
    <property type="entry name" value="DNA breaking-rejoining enzymes"/>
    <property type="match status" value="1"/>
</dbReference>
<dbReference type="GO" id="GO:0015074">
    <property type="term" value="P:DNA integration"/>
    <property type="evidence" value="ECO:0007669"/>
    <property type="project" value="UniProtKB-KW"/>
</dbReference>
<dbReference type="GO" id="GO:0006310">
    <property type="term" value="P:DNA recombination"/>
    <property type="evidence" value="ECO:0007669"/>
    <property type="project" value="UniProtKB-KW"/>
</dbReference>
<comment type="caution">
    <text evidence="5">The sequence shown here is derived from an EMBL/GenBank/DDBJ whole genome shotgun (WGS) entry which is preliminary data.</text>
</comment>
<keyword evidence="2" id="KW-0238">DNA-binding</keyword>
<dbReference type="InterPro" id="IPR013762">
    <property type="entry name" value="Integrase-like_cat_sf"/>
</dbReference>
<feature type="domain" description="Tyr recombinase" evidence="4">
    <location>
        <begin position="155"/>
        <end position="359"/>
    </location>
</feature>
<evidence type="ECO:0000313" key="5">
    <source>
        <dbReference type="EMBL" id="KUH34826.1"/>
    </source>
</evidence>
<dbReference type="EMBL" id="LLYW01000001">
    <property type="protein sequence ID" value="KUH34826.1"/>
    <property type="molecule type" value="Genomic_DNA"/>
</dbReference>
<evidence type="ECO:0000313" key="6">
    <source>
        <dbReference type="Proteomes" id="UP000053462"/>
    </source>
</evidence>